<dbReference type="PANTHER" id="PTHR10953">
    <property type="entry name" value="UBIQUITIN-ACTIVATING ENZYME E1"/>
    <property type="match status" value="1"/>
</dbReference>
<evidence type="ECO:0000256" key="7">
    <source>
        <dbReference type="RuleBase" id="RU366022"/>
    </source>
</evidence>
<evidence type="ECO:0000256" key="6">
    <source>
        <dbReference type="PIRSR" id="PIRSR606285-1"/>
    </source>
</evidence>
<evidence type="ECO:0000256" key="4">
    <source>
        <dbReference type="ARBA" id="ARBA00022927"/>
    </source>
</evidence>
<keyword evidence="4 7" id="KW-0653">Protein transport</keyword>
<dbReference type="GO" id="GO:0019779">
    <property type="term" value="F:Atg8 activating enzyme activity"/>
    <property type="evidence" value="ECO:0007669"/>
    <property type="project" value="TreeGrafter"/>
</dbReference>
<dbReference type="SUPFAM" id="SSF69572">
    <property type="entry name" value="Activating enzymes of the ubiquitin-like proteins"/>
    <property type="match status" value="1"/>
</dbReference>
<comment type="function">
    <text evidence="7">E1-like activating enzyme involved in the 2 ubiquitin-like systems required for cytoplasm to vacuole transport (Cvt) and autophagy. Activates ATG12 for its conjugation with ATG5 and ATG8 for its conjugation with phosphatidylethanolamine. Both systems are needed for the ATG8 association to Cvt vesicles and autophagosomes membranes. Autophagy is essential for maintenance of amino acid levels and protein synthesis under nitrogen starvation. Required for selective autophagic degradation of the nucleus (nucleophagy) as well as for mitophagy which contributes to regulate mitochondrial quantity and quality by eliminating the mitochondria to a basal level to fulfill cellular energy requirements and preventing excess ROS production.</text>
</comment>
<accession>A0A2T9ZJH2</accession>
<dbReference type="GO" id="GO:0006995">
    <property type="term" value="P:cellular response to nitrogen starvation"/>
    <property type="evidence" value="ECO:0007669"/>
    <property type="project" value="TreeGrafter"/>
</dbReference>
<dbReference type="InterPro" id="IPR042522">
    <property type="entry name" value="Atg7_N_1"/>
</dbReference>
<evidence type="ECO:0000256" key="8">
    <source>
        <dbReference type="SAM" id="MobiDB-lite"/>
    </source>
</evidence>
<dbReference type="GO" id="GO:0034727">
    <property type="term" value="P:piecemeal microautophagy of the nucleus"/>
    <property type="evidence" value="ECO:0007669"/>
    <property type="project" value="TreeGrafter"/>
</dbReference>
<keyword evidence="3 7" id="KW-0813">Transport</keyword>
<feature type="domain" description="Ubiquitin-like modifier-activating enzyme Atg7 N-terminal" evidence="10">
    <location>
        <begin position="4"/>
        <end position="344"/>
    </location>
</feature>
<evidence type="ECO:0000256" key="3">
    <source>
        <dbReference type="ARBA" id="ARBA00022448"/>
    </source>
</evidence>
<dbReference type="InterPro" id="IPR000594">
    <property type="entry name" value="ThiF_NAD_FAD-bd"/>
</dbReference>
<organism evidence="11 12">
    <name type="scientific">Smittium megazygosporum</name>
    <dbReference type="NCBI Taxonomy" id="133381"/>
    <lineage>
        <taxon>Eukaryota</taxon>
        <taxon>Fungi</taxon>
        <taxon>Fungi incertae sedis</taxon>
        <taxon>Zoopagomycota</taxon>
        <taxon>Kickxellomycotina</taxon>
        <taxon>Harpellomycetes</taxon>
        <taxon>Harpellales</taxon>
        <taxon>Legeriomycetaceae</taxon>
        <taxon>Smittium</taxon>
    </lineage>
</organism>
<evidence type="ECO:0000259" key="10">
    <source>
        <dbReference type="Pfam" id="PF16420"/>
    </source>
</evidence>
<dbReference type="Gene3D" id="3.40.140.70">
    <property type="entry name" value="Ubiquitin-like modifier-activating enzyme ATG7 N-terminal domain"/>
    <property type="match status" value="1"/>
</dbReference>
<keyword evidence="7" id="KW-0963">Cytoplasm</keyword>
<dbReference type="OrthoDB" id="338614at2759"/>
<dbReference type="NCBIfam" id="TIGR01381">
    <property type="entry name" value="E1_like_apg7"/>
    <property type="match status" value="1"/>
</dbReference>
<dbReference type="Pfam" id="PF00899">
    <property type="entry name" value="ThiF"/>
    <property type="match status" value="1"/>
</dbReference>
<dbReference type="AlphaFoldDB" id="A0A2T9ZJH2"/>
<comment type="caution">
    <text evidence="11">The sequence shown here is derived from an EMBL/GenBank/DDBJ whole genome shotgun (WGS) entry which is preliminary data.</text>
</comment>
<dbReference type="Gene3D" id="3.40.140.100">
    <property type="entry name" value="Ubiquitin-like modifier-activating enzyme ATG7 C-terminal domain"/>
    <property type="match status" value="1"/>
</dbReference>
<keyword evidence="12" id="KW-1185">Reference proteome</keyword>
<dbReference type="InterPro" id="IPR006285">
    <property type="entry name" value="Atg7"/>
</dbReference>
<dbReference type="GO" id="GO:0015031">
    <property type="term" value="P:protein transport"/>
    <property type="evidence" value="ECO:0007669"/>
    <property type="project" value="UniProtKB-UniRule"/>
</dbReference>
<proteinExistence type="inferred from homology"/>
<dbReference type="EMBL" id="MBFS01000080">
    <property type="protein sequence ID" value="PVV04766.1"/>
    <property type="molecule type" value="Genomic_DNA"/>
</dbReference>
<dbReference type="STRING" id="133381.A0A2T9ZJH2"/>
<dbReference type="InterPro" id="IPR042523">
    <property type="entry name" value="Atg7_N_2"/>
</dbReference>
<keyword evidence="5 7" id="KW-0072">Autophagy</keyword>
<dbReference type="GO" id="GO:0019778">
    <property type="term" value="F:Atg12 activating enzyme activity"/>
    <property type="evidence" value="ECO:0007669"/>
    <property type="project" value="TreeGrafter"/>
</dbReference>
<comment type="subcellular location">
    <subcellularLocation>
        <location evidence="7">Cytoplasm</location>
    </subcellularLocation>
    <subcellularLocation>
        <location evidence="7">Preautophagosomal structure</location>
    </subcellularLocation>
</comment>
<evidence type="ECO:0000259" key="9">
    <source>
        <dbReference type="Pfam" id="PF00899"/>
    </source>
</evidence>
<dbReference type="Pfam" id="PF16420">
    <property type="entry name" value="ATG7_N"/>
    <property type="match status" value="1"/>
</dbReference>
<sequence>MLTIKFEPFQTTISPQFWSDLREYKLHHAKLLSDKLLIKGRFSPGRQIQLRSSNTSSTSQEKAQKPSTLKPRFNLEFILSAQRNLLSSTSQGTLEILDSLYKENSQDCTFGLLYNYNTIEEFKSIDRNALLKEYTALIYSHIKSKKQQTNPLVLSLFILTTFADLKRFKFYYWAAYPSIVETIPNSVAPNSSPNIASQTYPISSKFGPLGLLCLSKEYQEFSKSHPSDCLIFSLTYSSHSPDNISCFIDPSGSQTVAGWILRNILVWARSTFANQKISVLCYKDVNSFALFQPDSQSFPENSFQSILYEIPNDIQVSESYQSVGWERNLAGKLLPKLSSLEASMDPLMLASSSLGLNLQLMKWRLAPSLDLSVIASTKCLLLGSGTLGCNVARLLLGWGITDITFVDNGSVSYSNPPRQPLFNFSDVGKPKAICASENMKSIFPAINSNGIQLSIAMPGHHVAKQNEESVLADCEKLDSLIQSHDVIFLLTDSREGRWLPTVMGAVYKKLVICVALGFDSFVVMRHGPPHQESESPSILETTSHSDQTVSCPRLGCYFCNDIVAPLDSLSNRSLDQQCTVTRPGLAPISAGIAVELMTSILQHSKGIYADPVLPENYPKKSETLSSSNDNSQAVTSVLTYDKPIPHQIRGFLGDFQQHIVLGNSYDKCTACSDTIINAYKNRKINNFLLCAFNNIKQSAPEGEIKVDSQELEDEANFNYLEWLTGLSELHRKTDMLDVDDFLVSSDSDSSEIKDIGAESDGKDDAFNF</sequence>
<protein>
    <recommendedName>
        <fullName evidence="2 7">Ubiquitin-like modifier-activating enzyme ATG7</fullName>
    </recommendedName>
    <alternativeName>
        <fullName evidence="7">Autophagy-related protein 7</fullName>
    </alternativeName>
</protein>
<evidence type="ECO:0000256" key="5">
    <source>
        <dbReference type="ARBA" id="ARBA00023006"/>
    </source>
</evidence>
<dbReference type="GO" id="GO:0000407">
    <property type="term" value="C:phagophore assembly site"/>
    <property type="evidence" value="ECO:0007669"/>
    <property type="project" value="UniProtKB-SubCell"/>
</dbReference>
<evidence type="ECO:0000313" key="12">
    <source>
        <dbReference type="Proteomes" id="UP000245609"/>
    </source>
</evidence>
<feature type="active site" description="Glycyl thioester intermediate" evidence="6">
    <location>
        <position position="578"/>
    </location>
</feature>
<dbReference type="InterPro" id="IPR032197">
    <property type="entry name" value="Atg7_N"/>
</dbReference>
<dbReference type="InterPro" id="IPR045886">
    <property type="entry name" value="ThiF/MoeB/HesA"/>
</dbReference>
<name>A0A2T9ZJH2_9FUNG</name>
<feature type="compositionally biased region" description="Basic and acidic residues" evidence="8">
    <location>
        <begin position="750"/>
        <end position="768"/>
    </location>
</feature>
<comment type="similarity">
    <text evidence="1 7">Belongs to the ATG7 family.</text>
</comment>
<dbReference type="Proteomes" id="UP000245609">
    <property type="component" value="Unassembled WGS sequence"/>
</dbReference>
<dbReference type="GO" id="GO:0000422">
    <property type="term" value="P:autophagy of mitochondrion"/>
    <property type="evidence" value="ECO:0007669"/>
    <property type="project" value="TreeGrafter"/>
</dbReference>
<feature type="domain" description="THIF-type NAD/FAD binding fold" evidence="9">
    <location>
        <begin position="359"/>
        <end position="606"/>
    </location>
</feature>
<dbReference type="PANTHER" id="PTHR10953:SF3">
    <property type="entry name" value="UBIQUITIN-LIKE MODIFIER-ACTIVATING ENZYME ATG7"/>
    <property type="match status" value="1"/>
</dbReference>
<dbReference type="GO" id="GO:0000045">
    <property type="term" value="P:autophagosome assembly"/>
    <property type="evidence" value="ECO:0007669"/>
    <property type="project" value="TreeGrafter"/>
</dbReference>
<feature type="region of interest" description="Disordered" evidence="8">
    <location>
        <begin position="746"/>
        <end position="768"/>
    </location>
</feature>
<reference evidence="11 12" key="1">
    <citation type="journal article" date="2018" name="MBio">
        <title>Comparative Genomics Reveals the Core Gene Toolbox for the Fungus-Insect Symbiosis.</title>
        <authorList>
            <person name="Wang Y."/>
            <person name="Stata M."/>
            <person name="Wang W."/>
            <person name="Stajich J.E."/>
            <person name="White M.M."/>
            <person name="Moncalvo J.M."/>
        </authorList>
    </citation>
    <scope>NUCLEOTIDE SEQUENCE [LARGE SCALE GENOMIC DNA]</scope>
    <source>
        <strain evidence="11 12">SC-DP-2</strain>
    </source>
</reference>
<dbReference type="Gene3D" id="3.40.50.720">
    <property type="entry name" value="NAD(P)-binding Rossmann-like Domain"/>
    <property type="match status" value="1"/>
</dbReference>
<evidence type="ECO:0000313" key="11">
    <source>
        <dbReference type="EMBL" id="PVV04766.1"/>
    </source>
</evidence>
<keyword evidence="7" id="KW-0833">Ubl conjugation pathway</keyword>
<dbReference type="InterPro" id="IPR035985">
    <property type="entry name" value="Ubiquitin-activating_enz"/>
</dbReference>
<evidence type="ECO:0000256" key="1">
    <source>
        <dbReference type="ARBA" id="ARBA00010931"/>
    </source>
</evidence>
<gene>
    <name evidence="11" type="ORF">BB560_000712</name>
</gene>
<evidence type="ECO:0000256" key="2">
    <source>
        <dbReference type="ARBA" id="ARBA00017647"/>
    </source>
</evidence>
<dbReference type="GO" id="GO:0032446">
    <property type="term" value="P:protein modification by small protein conjugation"/>
    <property type="evidence" value="ECO:0007669"/>
    <property type="project" value="TreeGrafter"/>
</dbReference>
<dbReference type="FunFam" id="3.40.50.720:FF:000243">
    <property type="entry name" value="Ubiquitin-like modifier-activating enzyme ATG7"/>
    <property type="match status" value="1"/>
</dbReference>
<comment type="subunit">
    <text evidence="7">Homodimer.</text>
</comment>